<protein>
    <submittedName>
        <fullName evidence="1">Uncharacterized protein</fullName>
    </submittedName>
</protein>
<keyword evidence="2" id="KW-1185">Reference proteome</keyword>
<organism evidence="1 2">
    <name type="scientific">Podospora fimiseda</name>
    <dbReference type="NCBI Taxonomy" id="252190"/>
    <lineage>
        <taxon>Eukaryota</taxon>
        <taxon>Fungi</taxon>
        <taxon>Dikarya</taxon>
        <taxon>Ascomycota</taxon>
        <taxon>Pezizomycotina</taxon>
        <taxon>Sordariomycetes</taxon>
        <taxon>Sordariomycetidae</taxon>
        <taxon>Sordariales</taxon>
        <taxon>Podosporaceae</taxon>
        <taxon>Podospora</taxon>
    </lineage>
</organism>
<evidence type="ECO:0000313" key="1">
    <source>
        <dbReference type="EMBL" id="KAK4224908.1"/>
    </source>
</evidence>
<accession>A0AAN7BKF2</accession>
<dbReference type="EMBL" id="MU865380">
    <property type="protein sequence ID" value="KAK4224908.1"/>
    <property type="molecule type" value="Genomic_DNA"/>
</dbReference>
<dbReference type="AlphaFoldDB" id="A0AAN7BKF2"/>
<dbReference type="Proteomes" id="UP001301958">
    <property type="component" value="Unassembled WGS sequence"/>
</dbReference>
<name>A0AAN7BKF2_9PEZI</name>
<comment type="caution">
    <text evidence="1">The sequence shown here is derived from an EMBL/GenBank/DDBJ whole genome shotgun (WGS) entry which is preliminary data.</text>
</comment>
<proteinExistence type="predicted"/>
<reference evidence="1" key="1">
    <citation type="journal article" date="2023" name="Mol. Phylogenet. Evol.">
        <title>Genome-scale phylogeny and comparative genomics of the fungal order Sordariales.</title>
        <authorList>
            <person name="Hensen N."/>
            <person name="Bonometti L."/>
            <person name="Westerberg I."/>
            <person name="Brannstrom I.O."/>
            <person name="Guillou S."/>
            <person name="Cros-Aarteil S."/>
            <person name="Calhoun S."/>
            <person name="Haridas S."/>
            <person name="Kuo A."/>
            <person name="Mondo S."/>
            <person name="Pangilinan J."/>
            <person name="Riley R."/>
            <person name="LaButti K."/>
            <person name="Andreopoulos B."/>
            <person name="Lipzen A."/>
            <person name="Chen C."/>
            <person name="Yan M."/>
            <person name="Daum C."/>
            <person name="Ng V."/>
            <person name="Clum A."/>
            <person name="Steindorff A."/>
            <person name="Ohm R.A."/>
            <person name="Martin F."/>
            <person name="Silar P."/>
            <person name="Natvig D.O."/>
            <person name="Lalanne C."/>
            <person name="Gautier V."/>
            <person name="Ament-Velasquez S.L."/>
            <person name="Kruys A."/>
            <person name="Hutchinson M.I."/>
            <person name="Powell A.J."/>
            <person name="Barry K."/>
            <person name="Miller A.N."/>
            <person name="Grigoriev I.V."/>
            <person name="Debuchy R."/>
            <person name="Gladieux P."/>
            <person name="Hiltunen Thoren M."/>
            <person name="Johannesson H."/>
        </authorList>
    </citation>
    <scope>NUCLEOTIDE SEQUENCE</scope>
    <source>
        <strain evidence="1">CBS 990.96</strain>
    </source>
</reference>
<sequence length="350" mass="38533">MNTAIPTNGINRLAINKITRQPNSPLPLIIPVAANEHEFPLLAAAINTGIQILETIRGRAALTRLGTKMMRNPGQQVFSGHPAQMATYVNFFLQRLRSSFIPVTINDESSVDVIASFQRATGVWNVTNWDPSQGGLLNFNCSRVNAMVVVSKANTAQSRKLADRYRRFQFLFSVATTHELAHAFVAYLSGGRSGTITPPSVSFLDYGFQQGGLNTGESGRWLENQLFGGSIEIYRDPTDDQWQCGLVHVLDNNAVARQVSMATMLTFIGTTRSFHFPLVNPTSPGLTRQDRQARNLRSMGAAHHAASPPVGTAFMQALKSRKLKRYRVLSVYLVAVGTTPSWNINAIPVY</sequence>
<gene>
    <name evidence="1" type="ORF">QBC38DRAFT_369900</name>
</gene>
<reference evidence="1" key="2">
    <citation type="submission" date="2023-05" db="EMBL/GenBank/DDBJ databases">
        <authorList>
            <consortium name="Lawrence Berkeley National Laboratory"/>
            <person name="Steindorff A."/>
            <person name="Hensen N."/>
            <person name="Bonometti L."/>
            <person name="Westerberg I."/>
            <person name="Brannstrom I.O."/>
            <person name="Guillou S."/>
            <person name="Cros-Aarteil S."/>
            <person name="Calhoun S."/>
            <person name="Haridas S."/>
            <person name="Kuo A."/>
            <person name="Mondo S."/>
            <person name="Pangilinan J."/>
            <person name="Riley R."/>
            <person name="Labutti K."/>
            <person name="Andreopoulos B."/>
            <person name="Lipzen A."/>
            <person name="Chen C."/>
            <person name="Yanf M."/>
            <person name="Daum C."/>
            <person name="Ng V."/>
            <person name="Clum A."/>
            <person name="Ohm R."/>
            <person name="Martin F."/>
            <person name="Silar P."/>
            <person name="Natvig D."/>
            <person name="Lalanne C."/>
            <person name="Gautier V."/>
            <person name="Ament-Velasquez S.L."/>
            <person name="Kruys A."/>
            <person name="Hutchinson M.I."/>
            <person name="Powell A.J."/>
            <person name="Barry K."/>
            <person name="Miller A.N."/>
            <person name="Grigoriev I.V."/>
            <person name="Debuchy R."/>
            <person name="Gladieux P."/>
            <person name="Thoren M.H."/>
            <person name="Johannesson H."/>
        </authorList>
    </citation>
    <scope>NUCLEOTIDE SEQUENCE</scope>
    <source>
        <strain evidence="1">CBS 990.96</strain>
    </source>
</reference>
<evidence type="ECO:0000313" key="2">
    <source>
        <dbReference type="Proteomes" id="UP001301958"/>
    </source>
</evidence>